<dbReference type="AlphaFoldDB" id="E6PQR2"/>
<name>E6PQR2_9ZZZZ</name>
<organism evidence="1">
    <name type="scientific">mine drainage metagenome</name>
    <dbReference type="NCBI Taxonomy" id="410659"/>
    <lineage>
        <taxon>unclassified sequences</taxon>
        <taxon>metagenomes</taxon>
        <taxon>ecological metagenomes</taxon>
    </lineage>
</organism>
<protein>
    <submittedName>
        <fullName evidence="1">Uncharacterized protein</fullName>
    </submittedName>
</protein>
<gene>
    <name evidence="1" type="ORF">CARN2_2739</name>
</gene>
<evidence type="ECO:0000313" key="1">
    <source>
        <dbReference type="EMBL" id="CBH97267.1"/>
    </source>
</evidence>
<dbReference type="EMBL" id="CABM01000042">
    <property type="protein sequence ID" value="CBH97267.1"/>
    <property type="molecule type" value="Genomic_DNA"/>
</dbReference>
<sequence length="103" mass="11357">MNRLRNLAEKAAKDAGLQVLRPVAQAYLAGLPVLDALVVQMSFRGLPVLADDLLTGALYEPRTGHCLSSSRLHLDVAKRGEVSQVKAQAWLRRRQNDLQAAKR</sequence>
<reference evidence="1" key="1">
    <citation type="submission" date="2009-10" db="EMBL/GenBank/DDBJ databases">
        <title>Diversity of trophic interactions inside an arsenic-rich microbial ecosystem.</title>
        <authorList>
            <person name="Bertin P.N."/>
            <person name="Heinrich-Salmeron A."/>
            <person name="Pelletier E."/>
            <person name="Goulhen-Chollet F."/>
            <person name="Arsene-Ploetze F."/>
            <person name="Gallien S."/>
            <person name="Calteau A."/>
            <person name="Vallenet D."/>
            <person name="Casiot C."/>
            <person name="Chane-Woon-Ming B."/>
            <person name="Giloteaux L."/>
            <person name="Barakat M."/>
            <person name="Bonnefoy V."/>
            <person name="Bruneel O."/>
            <person name="Chandler M."/>
            <person name="Cleiss J."/>
            <person name="Duran R."/>
            <person name="Elbaz-Poulichet F."/>
            <person name="Fonknechten N."/>
            <person name="Lauga B."/>
            <person name="Mornico D."/>
            <person name="Ortet P."/>
            <person name="Schaeffer C."/>
            <person name="Siguier P."/>
            <person name="Alexander Thil Smith A."/>
            <person name="Van Dorsselaer A."/>
            <person name="Weissenbach J."/>
            <person name="Medigue C."/>
            <person name="Le Paslier D."/>
        </authorList>
    </citation>
    <scope>NUCLEOTIDE SEQUENCE</scope>
</reference>
<comment type="caution">
    <text evidence="1">The sequence shown here is derived from an EMBL/GenBank/DDBJ whole genome shotgun (WGS) entry which is preliminary data.</text>
</comment>
<accession>E6PQR2</accession>
<proteinExistence type="predicted"/>